<keyword evidence="1" id="KW-0472">Membrane</keyword>
<feature type="transmembrane region" description="Helical" evidence="1">
    <location>
        <begin position="331"/>
        <end position="353"/>
    </location>
</feature>
<sequence>GSRQPMGRGAARRGRGYDAPLVTPLAACARGSRKRRLSAALVGGGEAAVNPAMDPGAAVARRRWWLLPRLLLVSLLWWGPVLGALSLGGSPHRVLHDLLSEQQLLEVEDLSLTVLQRGRLGPLSLPPDLPDLDPECRELLLDFANSSAELTGCLVRSARPVRLCQTCYPLFQQVASKMDSISRAVGNASENHNCAKSLLMEDRVQIVVILSEFFNSTWEKANCANCLVNTSDELSNSTMYFLSLFNQTLTCFETNLQGSIQLRNYSEVCKNCRKLYKSLSSLYNEMQKMNEHENKAESGTHLCIDVEDAMNITRKLWSRTFNCSVPCSDTVPVIAVSVFILFLPVVFYLSSFLHSEQKKRKLILRKFLFIIVHLFR</sequence>
<keyword evidence="1 2" id="KW-0812">Transmembrane</keyword>
<organism evidence="2 3">
    <name type="scientific">Galemys pyrenaicus</name>
    <name type="common">Iberian desman</name>
    <name type="synonym">Pyrenean desman</name>
    <dbReference type="NCBI Taxonomy" id="202257"/>
    <lineage>
        <taxon>Eukaryota</taxon>
        <taxon>Metazoa</taxon>
        <taxon>Chordata</taxon>
        <taxon>Craniata</taxon>
        <taxon>Vertebrata</taxon>
        <taxon>Euteleostomi</taxon>
        <taxon>Mammalia</taxon>
        <taxon>Eutheria</taxon>
        <taxon>Laurasiatheria</taxon>
        <taxon>Eulipotyphla</taxon>
        <taxon>Talpidae</taxon>
        <taxon>Galemys</taxon>
    </lineage>
</organism>
<proteinExistence type="predicted"/>
<accession>A0A8J6DU54</accession>
<keyword evidence="3" id="KW-1185">Reference proteome</keyword>
<reference evidence="2" key="1">
    <citation type="journal article" date="2021" name="Evol. Appl.">
        <title>The genome of the Pyrenean desman and the effects of bottlenecks and inbreeding on the genomic landscape of an endangered species.</title>
        <authorList>
            <person name="Escoda L."/>
            <person name="Castresana J."/>
        </authorList>
    </citation>
    <scope>NUCLEOTIDE SEQUENCE</scope>
    <source>
        <strain evidence="2">IBE-C5619</strain>
    </source>
</reference>
<dbReference type="Pfam" id="PF09777">
    <property type="entry name" value="OSTMP1"/>
    <property type="match status" value="1"/>
</dbReference>
<dbReference type="GO" id="GO:0030316">
    <property type="term" value="P:osteoclast differentiation"/>
    <property type="evidence" value="ECO:0007669"/>
    <property type="project" value="TreeGrafter"/>
</dbReference>
<keyword evidence="1" id="KW-1133">Transmembrane helix</keyword>
<dbReference type="GO" id="GO:0005829">
    <property type="term" value="C:cytosol"/>
    <property type="evidence" value="ECO:0007669"/>
    <property type="project" value="TreeGrafter"/>
</dbReference>
<feature type="non-terminal residue" evidence="2">
    <location>
        <position position="1"/>
    </location>
</feature>
<evidence type="ECO:0000256" key="1">
    <source>
        <dbReference type="SAM" id="Phobius"/>
    </source>
</evidence>
<protein>
    <submittedName>
        <fullName evidence="2">Osteopetrosis-associated transmembrane protein 1</fullName>
    </submittedName>
</protein>
<dbReference type="Proteomes" id="UP000700334">
    <property type="component" value="Unassembled WGS sequence"/>
</dbReference>
<dbReference type="AlphaFoldDB" id="A0A8J6DU54"/>
<evidence type="ECO:0000313" key="2">
    <source>
        <dbReference type="EMBL" id="KAG8522082.1"/>
    </source>
</evidence>
<gene>
    <name evidence="2" type="ORF">J0S82_000232</name>
</gene>
<dbReference type="InterPro" id="IPR019172">
    <property type="entry name" value="Osteopetrosis-assoc_TM_1"/>
</dbReference>
<dbReference type="EMBL" id="JAGFMF010011446">
    <property type="protein sequence ID" value="KAG8522082.1"/>
    <property type="molecule type" value="Genomic_DNA"/>
</dbReference>
<dbReference type="PANTHER" id="PTHR15644">
    <property type="entry name" value="OSTEOPETROSIS ASSOCIATED TRANSMEMBRANE PROTEIN 1"/>
    <property type="match status" value="1"/>
</dbReference>
<name>A0A8J6DU54_GALPY</name>
<dbReference type="PANTHER" id="PTHR15644:SF2">
    <property type="entry name" value="OSTEOPETROSIS-ASSOCIATED TRANSMEMBRANE PROTEIN 1"/>
    <property type="match status" value="1"/>
</dbReference>
<evidence type="ECO:0000313" key="3">
    <source>
        <dbReference type="Proteomes" id="UP000700334"/>
    </source>
</evidence>
<comment type="caution">
    <text evidence="2">The sequence shown here is derived from an EMBL/GenBank/DDBJ whole genome shotgun (WGS) entry which is preliminary data.</text>
</comment>
<dbReference type="OrthoDB" id="8021850at2759"/>